<organism evidence="2 3">
    <name type="scientific">Sphingobacterium nematocida</name>
    <dbReference type="NCBI Taxonomy" id="1513896"/>
    <lineage>
        <taxon>Bacteria</taxon>
        <taxon>Pseudomonadati</taxon>
        <taxon>Bacteroidota</taxon>
        <taxon>Sphingobacteriia</taxon>
        <taxon>Sphingobacteriales</taxon>
        <taxon>Sphingobacteriaceae</taxon>
        <taxon>Sphingobacterium</taxon>
    </lineage>
</organism>
<proteinExistence type="predicted"/>
<accession>A0A1T5BDH0</accession>
<dbReference type="Proteomes" id="UP000190150">
    <property type="component" value="Unassembled WGS sequence"/>
</dbReference>
<evidence type="ECO:0000313" key="2">
    <source>
        <dbReference type="EMBL" id="SKB45089.1"/>
    </source>
</evidence>
<keyword evidence="3" id="KW-1185">Reference proteome</keyword>
<evidence type="ECO:0000313" key="3">
    <source>
        <dbReference type="Proteomes" id="UP000190150"/>
    </source>
</evidence>
<feature type="signal peptide" evidence="1">
    <location>
        <begin position="1"/>
        <end position="20"/>
    </location>
</feature>
<dbReference type="PROSITE" id="PS51257">
    <property type="entry name" value="PROKAR_LIPOPROTEIN"/>
    <property type="match status" value="1"/>
</dbReference>
<dbReference type="RefSeq" id="WP_139375185.1">
    <property type="nucleotide sequence ID" value="NZ_FUZF01000002.1"/>
</dbReference>
<evidence type="ECO:0000256" key="1">
    <source>
        <dbReference type="SAM" id="SignalP"/>
    </source>
</evidence>
<dbReference type="InterPro" id="IPR023296">
    <property type="entry name" value="Glyco_hydro_beta-prop_sf"/>
</dbReference>
<reference evidence="3" key="1">
    <citation type="submission" date="2017-02" db="EMBL/GenBank/DDBJ databases">
        <authorList>
            <person name="Varghese N."/>
            <person name="Submissions S."/>
        </authorList>
    </citation>
    <scope>NUCLEOTIDE SEQUENCE [LARGE SCALE GENOMIC DNA]</scope>
    <source>
        <strain evidence="3">DSM 24091</strain>
    </source>
</reference>
<protein>
    <recommendedName>
        <fullName evidence="4">Glycosyl hydrolases family 43</fullName>
    </recommendedName>
</protein>
<sequence>MRLRRYRCFLVLCLFWTACSKEETEVKPPVVEESMGEGQEIVSSHIFKDLGSMDIAVEANGNYWGGNDFGLIKDISGKRYSYCHPDVEYFANGLYGYKYWMVFTPYFGQVGSSGNAILYENPTVVVSNDALHWTVPFGLMNPIQRPPMKEDGELDDSQNRRQGYWSDVDWIYHNGIFELYYRGNGVSQKSLERICSNSSNNTRKLSGKSAGRNIIRQTSVDGIKWSPVEIAFTSNYPTTLFDNHVLSPSFVQVGDNIISYEVDFNTGKEGYKENDGSFVLQRISKNGLDFTDFKESKIVHFVNKPWTSGDKNYSPWHLHACYRDGYYFLTLAVGDVKRYTSEELYLAFSKDGVNFNVFPKAIVTSNVYRSSIFPTGDSNEKMDFGAVIGLRTGEFKYRKFSIKKQLLRKLVG</sequence>
<name>A0A1T5BDH0_9SPHI</name>
<feature type="chain" id="PRO_5010558168" description="Glycosyl hydrolases family 43" evidence="1">
    <location>
        <begin position="21"/>
        <end position="412"/>
    </location>
</feature>
<dbReference type="AlphaFoldDB" id="A0A1T5BDH0"/>
<keyword evidence="1" id="KW-0732">Signal</keyword>
<dbReference type="Gene3D" id="2.115.10.20">
    <property type="entry name" value="Glycosyl hydrolase domain, family 43"/>
    <property type="match status" value="1"/>
</dbReference>
<dbReference type="OrthoDB" id="4410706at2"/>
<dbReference type="SUPFAM" id="SSF75005">
    <property type="entry name" value="Arabinanase/levansucrase/invertase"/>
    <property type="match status" value="1"/>
</dbReference>
<gene>
    <name evidence="2" type="ORF">SAMN05660841_00574</name>
</gene>
<evidence type="ECO:0008006" key="4">
    <source>
        <dbReference type="Google" id="ProtNLM"/>
    </source>
</evidence>
<dbReference type="EMBL" id="FUZF01000002">
    <property type="protein sequence ID" value="SKB45089.1"/>
    <property type="molecule type" value="Genomic_DNA"/>
</dbReference>
<dbReference type="STRING" id="1513896.SAMN05660841_00574"/>